<evidence type="ECO:0000313" key="4">
    <source>
        <dbReference type="Proteomes" id="UP000001610"/>
    </source>
</evidence>
<feature type="transmembrane region" description="Helical" evidence="2">
    <location>
        <begin position="431"/>
        <end position="460"/>
    </location>
</feature>
<accession>G3JMQ4</accession>
<dbReference type="AlphaFoldDB" id="G3JMQ4"/>
<dbReference type="RefSeq" id="XP_006672501.1">
    <property type="nucleotide sequence ID" value="XM_006672438.1"/>
</dbReference>
<keyword evidence="4" id="KW-1185">Reference proteome</keyword>
<reference evidence="3 4" key="1">
    <citation type="journal article" date="2011" name="Genome Biol.">
        <title>Genome sequence of the insect pathogenic fungus Cordyceps militaris, a valued traditional Chinese medicine.</title>
        <authorList>
            <person name="Zheng P."/>
            <person name="Xia Y."/>
            <person name="Xiao G."/>
            <person name="Xiong C."/>
            <person name="Hu X."/>
            <person name="Zhang S."/>
            <person name="Zheng H."/>
            <person name="Huang Y."/>
            <person name="Zhou Y."/>
            <person name="Wang S."/>
            <person name="Zhao G.P."/>
            <person name="Liu X."/>
            <person name="St Leger R.J."/>
            <person name="Wang C."/>
        </authorList>
    </citation>
    <scope>NUCLEOTIDE SEQUENCE [LARGE SCALE GENOMIC DNA]</scope>
    <source>
        <strain evidence="3 4">CM01</strain>
    </source>
</reference>
<dbReference type="EMBL" id="JH126403">
    <property type="protein sequence ID" value="EGX90880.1"/>
    <property type="molecule type" value="Genomic_DNA"/>
</dbReference>
<dbReference type="KEGG" id="cmt:CCM_07300"/>
<sequence>MCGPQAPQAPKTLPIDVEGQQERRRSSKATLEQDNSPRIVALQALFGFTHQEMCQVRGLPTIASWCRYLEGCFQPLLTEQYESVWLAFGLPRPKSPSHCWPLFEAVCRAVVEVDEEGYSIQDVWRLAKISIGSDSEAVAEEDGLITPAAHDECMIVVFAIICWGSMILQPQVTRRQSANPCLSVHQLSARHQGLKMDFVRRPIPVIFRNFRKTLTSRQLQRTSVTGEPCILFVSTINYHSLRTIGKVRLKWVDNLSSHLNFDSRTRTLSVFQFPSFCALSTIPSDRGILFEELVRTLFSTGDEIVRELESSRQLGSEVLMSYRLLFGQTRAARKLGKTELQTIKDSYDYDQLLDCLCTNPRKEVVKKLPDSFWPASCRGLDNTLQEDDSYSSQDDFPMLGSRLAAIQEFNLRQQPSRLRDLWRDRRNPLQWYTFWAVLVVGGLSIILAILQLTAAILAVVPLRG</sequence>
<evidence type="ECO:0000256" key="1">
    <source>
        <dbReference type="SAM" id="MobiDB-lite"/>
    </source>
</evidence>
<dbReference type="GeneID" id="18169311"/>
<evidence type="ECO:0000313" key="3">
    <source>
        <dbReference type="EMBL" id="EGX90880.1"/>
    </source>
</evidence>
<feature type="region of interest" description="Disordered" evidence="1">
    <location>
        <begin position="1"/>
        <end position="32"/>
    </location>
</feature>
<organism evidence="3 4">
    <name type="scientific">Cordyceps militaris (strain CM01)</name>
    <name type="common">Caterpillar fungus</name>
    <dbReference type="NCBI Taxonomy" id="983644"/>
    <lineage>
        <taxon>Eukaryota</taxon>
        <taxon>Fungi</taxon>
        <taxon>Dikarya</taxon>
        <taxon>Ascomycota</taxon>
        <taxon>Pezizomycotina</taxon>
        <taxon>Sordariomycetes</taxon>
        <taxon>Hypocreomycetidae</taxon>
        <taxon>Hypocreales</taxon>
        <taxon>Cordycipitaceae</taxon>
        <taxon>Cordyceps</taxon>
    </lineage>
</organism>
<dbReference type="Proteomes" id="UP000001610">
    <property type="component" value="Unassembled WGS sequence"/>
</dbReference>
<dbReference type="HOGENOM" id="CLU_025522_0_0_1"/>
<dbReference type="eggNOG" id="ENOG502SMCG">
    <property type="taxonomic scope" value="Eukaryota"/>
</dbReference>
<name>G3JMQ4_CORMM</name>
<evidence type="ECO:0000256" key="2">
    <source>
        <dbReference type="SAM" id="Phobius"/>
    </source>
</evidence>
<keyword evidence="2" id="KW-1133">Transmembrane helix</keyword>
<keyword evidence="2" id="KW-0472">Membrane</keyword>
<dbReference type="InParanoid" id="G3JMQ4"/>
<proteinExistence type="predicted"/>
<dbReference type="VEuPathDB" id="FungiDB:CCM_07300"/>
<protein>
    <submittedName>
        <fullName evidence="3">Uncharacterized protein</fullName>
    </submittedName>
</protein>
<dbReference type="OMA" id="CELHASR"/>
<gene>
    <name evidence="3" type="ORF">CCM_07300</name>
</gene>
<dbReference type="OrthoDB" id="5428890at2759"/>
<keyword evidence="2" id="KW-0812">Transmembrane</keyword>